<dbReference type="InterPro" id="IPR027417">
    <property type="entry name" value="P-loop_NTPase"/>
</dbReference>
<protein>
    <recommendedName>
        <fullName evidence="3">Serine kinase</fullName>
    </recommendedName>
</protein>
<accession>A0A6N9NM25</accession>
<dbReference type="RefSeq" id="WP_207554862.1">
    <property type="nucleotide sequence ID" value="NZ_WWNE01000006.1"/>
</dbReference>
<dbReference type="EMBL" id="WWNE01000006">
    <property type="protein sequence ID" value="NBG66177.1"/>
    <property type="molecule type" value="Genomic_DNA"/>
</dbReference>
<reference evidence="1 2" key="1">
    <citation type="submission" date="2019-12" db="EMBL/GenBank/DDBJ databases">
        <authorList>
            <person name="Zhao J."/>
        </authorList>
    </citation>
    <scope>NUCLEOTIDE SEQUENCE [LARGE SCALE GENOMIC DNA]</scope>
    <source>
        <strain evidence="1 2">S-15</strain>
    </source>
</reference>
<comment type="caution">
    <text evidence="1">The sequence shown here is derived from an EMBL/GenBank/DDBJ whole genome shotgun (WGS) entry which is preliminary data.</text>
</comment>
<keyword evidence="2" id="KW-1185">Reference proteome</keyword>
<proteinExistence type="predicted"/>
<evidence type="ECO:0008006" key="3">
    <source>
        <dbReference type="Google" id="ProtNLM"/>
    </source>
</evidence>
<dbReference type="AlphaFoldDB" id="A0A6N9NM25"/>
<dbReference type="SUPFAM" id="SSF53795">
    <property type="entry name" value="PEP carboxykinase-like"/>
    <property type="match status" value="1"/>
</dbReference>
<sequence length="310" mass="35105">MRQNQNNYYSYVANGIQLFSEIEMPELQIGNGEGDVYILLGEVPDKILNPQFNGAKAQAGDNKFMLTIDKVATYFIEKINDQFIVTIKVKEKAKMADVRVFILSSVLGALSFMKNMLPLHASGTVIDGSAVLFTGNAGVGKSTLGAAFYKKGYSFLTDNIASIVKGSENNYLVHPSYSQLRLWEDSLERLENFEEEKWKMREKVNKYNMVLNDRISISPSPLRKIYVLKQKQTNTININPIYGSQKVELLLRQTFRIKLLKGIGSQKNYFDLLNHLSKDIEVSVIERPTQTFQLDDLVNAVLNDLNCNPN</sequence>
<evidence type="ECO:0000313" key="1">
    <source>
        <dbReference type="EMBL" id="NBG66177.1"/>
    </source>
</evidence>
<dbReference type="Gene3D" id="3.40.50.300">
    <property type="entry name" value="P-loop containing nucleotide triphosphate hydrolases"/>
    <property type="match status" value="1"/>
</dbReference>
<organism evidence="1 2">
    <name type="scientific">Acidiluteibacter ferrifornacis</name>
    <dbReference type="NCBI Taxonomy" id="2692424"/>
    <lineage>
        <taxon>Bacteria</taxon>
        <taxon>Pseudomonadati</taxon>
        <taxon>Bacteroidota</taxon>
        <taxon>Flavobacteriia</taxon>
        <taxon>Flavobacteriales</taxon>
        <taxon>Cryomorphaceae</taxon>
        <taxon>Acidiluteibacter</taxon>
    </lineage>
</organism>
<evidence type="ECO:0000313" key="2">
    <source>
        <dbReference type="Proteomes" id="UP000470771"/>
    </source>
</evidence>
<gene>
    <name evidence="1" type="ORF">GQN54_08595</name>
</gene>
<dbReference type="Proteomes" id="UP000470771">
    <property type="component" value="Unassembled WGS sequence"/>
</dbReference>
<name>A0A6N9NM25_9FLAO</name>